<comment type="caution">
    <text evidence="3">The sequence shown here is derived from an EMBL/GenBank/DDBJ whole genome shotgun (WGS) entry which is preliminary data.</text>
</comment>
<dbReference type="Pfam" id="PF05229">
    <property type="entry name" value="SCPU"/>
    <property type="match status" value="1"/>
</dbReference>
<dbReference type="Gene3D" id="2.60.40.1090">
    <property type="entry name" value="Fimbrial-type adhesion domain"/>
    <property type="match status" value="1"/>
</dbReference>
<dbReference type="InterPro" id="IPR008966">
    <property type="entry name" value="Adhesion_dom_sf"/>
</dbReference>
<dbReference type="GO" id="GO:0007155">
    <property type="term" value="P:cell adhesion"/>
    <property type="evidence" value="ECO:0007669"/>
    <property type="project" value="InterPro"/>
</dbReference>
<keyword evidence="1" id="KW-0732">Signal</keyword>
<dbReference type="InterPro" id="IPR053167">
    <property type="entry name" value="Spore_coat_component"/>
</dbReference>
<evidence type="ECO:0000313" key="3">
    <source>
        <dbReference type="EMBL" id="KAF1024612.1"/>
    </source>
</evidence>
<accession>A0A833PEY0</accession>
<organism evidence="3 4">
    <name type="scientific">Acinetobacter bereziniae</name>
    <name type="common">Acinetobacter genomosp. 10</name>
    <dbReference type="NCBI Taxonomy" id="106648"/>
    <lineage>
        <taxon>Bacteria</taxon>
        <taxon>Pseudomonadati</taxon>
        <taxon>Pseudomonadota</taxon>
        <taxon>Gammaproteobacteria</taxon>
        <taxon>Moraxellales</taxon>
        <taxon>Moraxellaceae</taxon>
        <taxon>Acinetobacter</taxon>
    </lineage>
</organism>
<dbReference type="Proteomes" id="UP000490535">
    <property type="component" value="Unassembled WGS sequence"/>
</dbReference>
<dbReference type="SMART" id="SM00972">
    <property type="entry name" value="SCPU"/>
    <property type="match status" value="2"/>
</dbReference>
<dbReference type="EMBL" id="WNDP01000057">
    <property type="protein sequence ID" value="KAF1024612.1"/>
    <property type="molecule type" value="Genomic_DNA"/>
</dbReference>
<evidence type="ECO:0000256" key="1">
    <source>
        <dbReference type="SAM" id="SignalP"/>
    </source>
</evidence>
<feature type="chain" id="PRO_5032507808" description="Spore coat protein U/FanG domain-containing protein" evidence="1">
    <location>
        <begin position="28"/>
        <end position="341"/>
    </location>
</feature>
<feature type="domain" description="Spore coat protein U/FanG" evidence="2">
    <location>
        <begin position="197"/>
        <end position="337"/>
    </location>
</feature>
<dbReference type="GO" id="GO:0009289">
    <property type="term" value="C:pilus"/>
    <property type="evidence" value="ECO:0007669"/>
    <property type="project" value="InterPro"/>
</dbReference>
<dbReference type="PANTHER" id="PTHR37089:SF1">
    <property type="entry name" value="MEMBRANE PROTEIN"/>
    <property type="match status" value="1"/>
</dbReference>
<name>A0A833PEY0_ACIBZ</name>
<reference evidence="4" key="1">
    <citation type="journal article" date="2020" name="MBio">
        <title>Horizontal gene transfer to a defensive symbiont with a reduced genome amongst a multipartite beetle microbiome.</title>
        <authorList>
            <person name="Waterworth S.C."/>
            <person name="Florez L.V."/>
            <person name="Rees E.R."/>
            <person name="Hertweck C."/>
            <person name="Kaltenpoth M."/>
            <person name="Kwan J.C."/>
        </authorList>
    </citation>
    <scope>NUCLEOTIDE SEQUENCE [LARGE SCALE GENOMIC DNA]</scope>
</reference>
<dbReference type="PANTHER" id="PTHR37089">
    <property type="entry name" value="PROTEIN U-RELATED"/>
    <property type="match status" value="1"/>
</dbReference>
<dbReference type="InterPro" id="IPR036937">
    <property type="entry name" value="Adhesion_dom_fimbrial_sf"/>
</dbReference>
<feature type="signal peptide" evidence="1">
    <location>
        <begin position="1"/>
        <end position="27"/>
    </location>
</feature>
<dbReference type="AlphaFoldDB" id="A0A833PEY0"/>
<gene>
    <name evidence="3" type="ORF">GAK29_02460</name>
</gene>
<dbReference type="InterPro" id="IPR007893">
    <property type="entry name" value="Spore_coat_U/FanG"/>
</dbReference>
<dbReference type="SUPFAM" id="SSF49401">
    <property type="entry name" value="Bacterial adhesins"/>
    <property type="match status" value="1"/>
</dbReference>
<sequence>MMFTFKKIIPPSILVAGLMLISNQSHAVCSINSSGNVSMGNIPSITLMENGTLSNQFSAGLTCVGFSLAAVNRTYLKYMVSDMPTNFVNNMTGETLIVNYLDTSNNPIVIGEERDLSTFSIINIFSTVDGSLPFYAKINTGQAVTPGNYTAQTPFKVKWYYSVPFLAVAGIGFFEESPGFFRGVLGAGLNWGTGRDASLNLRIQVLPDCRISTNDVNFGTVAFANAFEPVQTSMGIRCSVKTPYNVSLNNGLYPQNGVQRAMKSSTSNHFLQYEIYKNATNERWGSFGTEKWSSAFATTNADIYDAYTQQGYAFTAKILNSNPANLPANTYRDTLTVNVEF</sequence>
<proteinExistence type="predicted"/>
<evidence type="ECO:0000259" key="2">
    <source>
        <dbReference type="Pfam" id="PF05229"/>
    </source>
</evidence>
<protein>
    <recommendedName>
        <fullName evidence="2">Spore coat protein U/FanG domain-containing protein</fullName>
    </recommendedName>
</protein>
<evidence type="ECO:0000313" key="4">
    <source>
        <dbReference type="Proteomes" id="UP000490535"/>
    </source>
</evidence>